<dbReference type="EMBL" id="BARU01030849">
    <property type="protein sequence ID" value="GAH67941.1"/>
    <property type="molecule type" value="Genomic_DNA"/>
</dbReference>
<comment type="caution">
    <text evidence="1">The sequence shown here is derived from an EMBL/GenBank/DDBJ whole genome shotgun (WGS) entry which is preliminary data.</text>
</comment>
<organism evidence="1">
    <name type="scientific">marine sediment metagenome</name>
    <dbReference type="NCBI Taxonomy" id="412755"/>
    <lineage>
        <taxon>unclassified sequences</taxon>
        <taxon>metagenomes</taxon>
        <taxon>ecological metagenomes</taxon>
    </lineage>
</organism>
<name>X1HCM6_9ZZZZ</name>
<evidence type="ECO:0000313" key="1">
    <source>
        <dbReference type="EMBL" id="GAH67941.1"/>
    </source>
</evidence>
<proteinExistence type="predicted"/>
<reference evidence="1" key="1">
    <citation type="journal article" date="2014" name="Front. Microbiol.">
        <title>High frequency of phylogenetically diverse reductive dehalogenase-homologous genes in deep subseafloor sedimentary metagenomes.</title>
        <authorList>
            <person name="Kawai M."/>
            <person name="Futagami T."/>
            <person name="Toyoda A."/>
            <person name="Takaki Y."/>
            <person name="Nishi S."/>
            <person name="Hori S."/>
            <person name="Arai W."/>
            <person name="Tsubouchi T."/>
            <person name="Morono Y."/>
            <person name="Uchiyama I."/>
            <person name="Ito T."/>
            <person name="Fujiyama A."/>
            <person name="Inagaki F."/>
            <person name="Takami H."/>
        </authorList>
    </citation>
    <scope>NUCLEOTIDE SEQUENCE</scope>
    <source>
        <strain evidence="1">Expedition CK06-06</strain>
    </source>
</reference>
<feature type="non-terminal residue" evidence="1">
    <location>
        <position position="1"/>
    </location>
</feature>
<sequence length="263" mass="31930">SYYFHYMYNFLEYPYGLNDIKRIELKDSDESFNFIIQIQVLFHKCKKKSGFYDGVKKFFYVNYVSKSEICSENYKFRKDDMKLLLFQKKKNGHIHPGILSSILKKTNHEVYKSLLSKNVKHFINARIRDIKNQLYTRVNVLFIFYILHFSLNTLYEIDKWFYDTVKLSFTDCEYNPPGLPQIIEYGMNEWCVVYRKKNKNNFKHEDPIMYYSNKEYAFLKVIKKYFSILRDINSKFIKWRLNLVDISDFLKLDVTPYINLLNS</sequence>
<dbReference type="AlphaFoldDB" id="X1HCM6"/>
<accession>X1HCM6</accession>
<protein>
    <submittedName>
        <fullName evidence="1">Uncharacterized protein</fullName>
    </submittedName>
</protein>
<feature type="non-terminal residue" evidence="1">
    <location>
        <position position="263"/>
    </location>
</feature>
<gene>
    <name evidence="1" type="ORF">S03H2_48872</name>
</gene>